<accession>A0A0U4BEM2</accession>
<evidence type="ECO:0000313" key="2">
    <source>
        <dbReference type="EMBL" id="ALX03809.1"/>
    </source>
</evidence>
<keyword evidence="3" id="KW-1185">Reference proteome</keyword>
<keyword evidence="1" id="KW-0472">Membrane</keyword>
<dbReference type="Proteomes" id="UP000067689">
    <property type="component" value="Chromosome"/>
</dbReference>
<reference evidence="2 3" key="1">
    <citation type="journal article" date="1991" name="Int. J. Syst. Bacteriol.">
        <title>Description of the erythromycin-producing bacterium Arthrobacter sp. strain NRRL B-3381 as Aeromicrobium erythreum gen. nov., sp. nov.</title>
        <authorList>
            <person name="Miller E.S."/>
            <person name="Woese C.R."/>
            <person name="Brenner S."/>
        </authorList>
    </citation>
    <scope>NUCLEOTIDE SEQUENCE [LARGE SCALE GENOMIC DNA]</scope>
    <source>
        <strain evidence="2 3">AR18</strain>
    </source>
</reference>
<dbReference type="RefSeq" id="WP_067854638.1">
    <property type="nucleotide sequence ID" value="NZ_CP011502.1"/>
</dbReference>
<keyword evidence="1" id="KW-0812">Transmembrane</keyword>
<feature type="transmembrane region" description="Helical" evidence="1">
    <location>
        <begin position="89"/>
        <end position="117"/>
    </location>
</feature>
<evidence type="ECO:0000313" key="3">
    <source>
        <dbReference type="Proteomes" id="UP000067689"/>
    </source>
</evidence>
<protein>
    <submittedName>
        <fullName evidence="2">Uncharacterized protein</fullName>
    </submittedName>
</protein>
<dbReference type="PATRIC" id="fig|2041.4.peg.705"/>
<name>A0A0U4BEM2_9ACTN</name>
<evidence type="ECO:0000256" key="1">
    <source>
        <dbReference type="SAM" id="Phobius"/>
    </source>
</evidence>
<organism evidence="2 3">
    <name type="scientific">Aeromicrobium erythreum</name>
    <dbReference type="NCBI Taxonomy" id="2041"/>
    <lineage>
        <taxon>Bacteria</taxon>
        <taxon>Bacillati</taxon>
        <taxon>Actinomycetota</taxon>
        <taxon>Actinomycetes</taxon>
        <taxon>Propionibacteriales</taxon>
        <taxon>Nocardioidaceae</taxon>
        <taxon>Aeromicrobium</taxon>
    </lineage>
</organism>
<gene>
    <name evidence="2" type="ORF">AERYTH_03360</name>
</gene>
<dbReference type="EMBL" id="CP011502">
    <property type="protein sequence ID" value="ALX03809.1"/>
    <property type="molecule type" value="Genomic_DNA"/>
</dbReference>
<dbReference type="KEGG" id="aer:AERYTH_03360"/>
<sequence>MDEHADTAGTIAAVGCARCGREVDPTADLAITIVVGRSERLDAEGERCFRHEQVLTFCHLEHANAHLAEHPLRDEWPDSEVLESHDGALGAFGCFLLAAVLLVLLVVGAVVSVGWLWDVVT</sequence>
<dbReference type="AlphaFoldDB" id="A0A0U4BEM2"/>
<proteinExistence type="predicted"/>
<keyword evidence="1" id="KW-1133">Transmembrane helix</keyword>